<proteinExistence type="predicted"/>
<reference evidence="1 2" key="1">
    <citation type="journal article" date="2016" name="Mol. Biol. Evol.">
        <title>Comparative Genomics of Early-Diverging Mushroom-Forming Fungi Provides Insights into the Origins of Lignocellulose Decay Capabilities.</title>
        <authorList>
            <person name="Nagy L.G."/>
            <person name="Riley R."/>
            <person name="Tritt A."/>
            <person name="Adam C."/>
            <person name="Daum C."/>
            <person name="Floudas D."/>
            <person name="Sun H."/>
            <person name="Yadav J.S."/>
            <person name="Pangilinan J."/>
            <person name="Larsson K.H."/>
            <person name="Matsuura K."/>
            <person name="Barry K."/>
            <person name="Labutti K."/>
            <person name="Kuo R."/>
            <person name="Ohm R.A."/>
            <person name="Bhattacharya S.S."/>
            <person name="Shirouzu T."/>
            <person name="Yoshinaga Y."/>
            <person name="Martin F.M."/>
            <person name="Grigoriev I.V."/>
            <person name="Hibbett D.S."/>
        </authorList>
    </citation>
    <scope>NUCLEOTIDE SEQUENCE [LARGE SCALE GENOMIC DNA]</scope>
    <source>
        <strain evidence="1 2">HHB9708</strain>
    </source>
</reference>
<dbReference type="EMBL" id="KV419400">
    <property type="protein sequence ID" value="KZS95798.1"/>
    <property type="molecule type" value="Genomic_DNA"/>
</dbReference>
<protein>
    <submittedName>
        <fullName evidence="1">Uncharacterized protein</fullName>
    </submittedName>
</protein>
<name>A0A164XB15_9AGAM</name>
<dbReference type="Proteomes" id="UP000076722">
    <property type="component" value="Unassembled WGS sequence"/>
</dbReference>
<dbReference type="AlphaFoldDB" id="A0A164XB15"/>
<sequence>MSGRLYWLGVRSMAFYWSIFLSSIEVESTVIRTCSSCFVPRFRMHLWACYASLFYLSSISFERFANSVTKRGRTKTVMDRSNSATHFTSCISSIRAFLTLDQLPTDSSSPRGYSDEGVHSEHS</sequence>
<accession>A0A164XB15</accession>
<keyword evidence="2" id="KW-1185">Reference proteome</keyword>
<gene>
    <name evidence="1" type="ORF">SISNIDRAFT_326641</name>
</gene>
<evidence type="ECO:0000313" key="2">
    <source>
        <dbReference type="Proteomes" id="UP000076722"/>
    </source>
</evidence>
<organism evidence="1 2">
    <name type="scientific">Sistotremastrum niveocremeum HHB9708</name>
    <dbReference type="NCBI Taxonomy" id="1314777"/>
    <lineage>
        <taxon>Eukaryota</taxon>
        <taxon>Fungi</taxon>
        <taxon>Dikarya</taxon>
        <taxon>Basidiomycota</taxon>
        <taxon>Agaricomycotina</taxon>
        <taxon>Agaricomycetes</taxon>
        <taxon>Sistotremastrales</taxon>
        <taxon>Sistotremastraceae</taxon>
        <taxon>Sertulicium</taxon>
        <taxon>Sertulicium niveocremeum</taxon>
    </lineage>
</organism>
<evidence type="ECO:0000313" key="1">
    <source>
        <dbReference type="EMBL" id="KZS95798.1"/>
    </source>
</evidence>